<dbReference type="InterPro" id="IPR037151">
    <property type="entry name" value="AlkB-like_sf"/>
</dbReference>
<dbReference type="GO" id="GO:0005759">
    <property type="term" value="C:mitochondrial matrix"/>
    <property type="evidence" value="ECO:0007669"/>
    <property type="project" value="TreeGrafter"/>
</dbReference>
<protein>
    <submittedName>
        <fullName evidence="2">Uncharacterized protein</fullName>
    </submittedName>
</protein>
<dbReference type="GO" id="GO:0006974">
    <property type="term" value="P:DNA damage response"/>
    <property type="evidence" value="ECO:0007669"/>
    <property type="project" value="InterPro"/>
</dbReference>
<dbReference type="EMBL" id="CAQQ02148658">
    <property type="status" value="NOT_ANNOTATED_CDS"/>
    <property type="molecule type" value="Genomic_DNA"/>
</dbReference>
<sequence>MEIILKSRNRLNFKTFLGVSSYLRRCCSSAQNLQENDLFHFMGTWPPEEKSKFLKDMKVIPNFITDKEEHKTSRYNFTHEILAKEGSIFKDKPIVKGRRISIICRNDP</sequence>
<reference evidence="2" key="2">
    <citation type="submission" date="2015-06" db="UniProtKB">
        <authorList>
            <consortium name="EnsemblMetazoa"/>
        </authorList>
    </citation>
    <scope>IDENTIFICATION</scope>
</reference>
<dbReference type="EnsemblMetazoa" id="MESCA005046-RA">
    <property type="protein sequence ID" value="MESCA005046-PA"/>
    <property type="gene ID" value="MESCA005046"/>
</dbReference>
<comment type="cofactor">
    <cofactor evidence="1">
        <name>Fe(2+)</name>
        <dbReference type="ChEBI" id="CHEBI:29033"/>
    </cofactor>
</comment>
<proteinExistence type="predicted"/>
<reference evidence="3" key="1">
    <citation type="submission" date="2013-02" db="EMBL/GenBank/DDBJ databases">
        <authorList>
            <person name="Hughes D."/>
        </authorList>
    </citation>
    <scope>NUCLEOTIDE SEQUENCE</scope>
    <source>
        <strain>Durham</strain>
        <strain evidence="3">NC isolate 2 -- Noor lab</strain>
    </source>
</reference>
<dbReference type="PANTHER" id="PTHR21052:SF0">
    <property type="entry name" value="ALPHA-KETOGLUTARATE-DEPENDENT DIOXYGENASE ALKB HOMOLOG 7, MITOCHONDRIAL"/>
    <property type="match status" value="1"/>
</dbReference>
<keyword evidence="3" id="KW-1185">Reference proteome</keyword>
<dbReference type="EMBL" id="CAQQ02148659">
    <property type="status" value="NOT_ANNOTATED_CDS"/>
    <property type="molecule type" value="Genomic_DNA"/>
</dbReference>
<dbReference type="Proteomes" id="UP000015102">
    <property type="component" value="Unassembled WGS sequence"/>
</dbReference>
<dbReference type="STRING" id="36166.T1GNA2"/>
<dbReference type="Gene3D" id="2.60.120.590">
    <property type="entry name" value="Alpha-ketoglutarate-dependent dioxygenase AlkB-like"/>
    <property type="match status" value="1"/>
</dbReference>
<name>T1GNA2_MEGSC</name>
<dbReference type="GO" id="GO:0006631">
    <property type="term" value="P:fatty acid metabolic process"/>
    <property type="evidence" value="ECO:0007669"/>
    <property type="project" value="TreeGrafter"/>
</dbReference>
<dbReference type="HOGENOM" id="CLU_2199968_0_0_1"/>
<dbReference type="PANTHER" id="PTHR21052">
    <property type="entry name" value="SPERMATOGENESIS ASSOCIATED 11-RELATED"/>
    <property type="match status" value="1"/>
</dbReference>
<evidence type="ECO:0000313" key="2">
    <source>
        <dbReference type="EnsemblMetazoa" id="MESCA005046-PA"/>
    </source>
</evidence>
<dbReference type="InterPro" id="IPR032870">
    <property type="entry name" value="ALKBH7-like"/>
</dbReference>
<evidence type="ECO:0000256" key="1">
    <source>
        <dbReference type="ARBA" id="ARBA00001954"/>
    </source>
</evidence>
<evidence type="ECO:0000313" key="3">
    <source>
        <dbReference type="Proteomes" id="UP000015102"/>
    </source>
</evidence>
<organism evidence="2 3">
    <name type="scientific">Megaselia scalaris</name>
    <name type="common">Humpbacked fly</name>
    <name type="synonym">Phora scalaris</name>
    <dbReference type="NCBI Taxonomy" id="36166"/>
    <lineage>
        <taxon>Eukaryota</taxon>
        <taxon>Metazoa</taxon>
        <taxon>Ecdysozoa</taxon>
        <taxon>Arthropoda</taxon>
        <taxon>Hexapoda</taxon>
        <taxon>Insecta</taxon>
        <taxon>Pterygota</taxon>
        <taxon>Neoptera</taxon>
        <taxon>Endopterygota</taxon>
        <taxon>Diptera</taxon>
        <taxon>Brachycera</taxon>
        <taxon>Muscomorpha</taxon>
        <taxon>Platypezoidea</taxon>
        <taxon>Phoridae</taxon>
        <taxon>Megaseliini</taxon>
        <taxon>Megaselia</taxon>
    </lineage>
</organism>
<accession>T1GNA2</accession>
<dbReference type="AlphaFoldDB" id="T1GNA2"/>